<dbReference type="EMBL" id="JBEUKS010000006">
    <property type="protein sequence ID" value="MFC1440445.1"/>
    <property type="molecule type" value="Genomic_DNA"/>
</dbReference>
<evidence type="ECO:0000259" key="1">
    <source>
        <dbReference type="SMART" id="SM00245"/>
    </source>
</evidence>
<proteinExistence type="predicted"/>
<dbReference type="PANTHER" id="PTHR11261:SF3">
    <property type="entry name" value="RETINOL-BINDING PROTEIN 3"/>
    <property type="match status" value="1"/>
</dbReference>
<evidence type="ECO:0000313" key="2">
    <source>
        <dbReference type="EMBL" id="MFC1440445.1"/>
    </source>
</evidence>
<sequence>MATLDTDRIVTDTAKLIAEHYVFPEVAEQLSALLLANLGAGRYAAAGTAEQLAVLVTEDLRSINGDQHLRLKFHAEQAPEEPGGAVLAEVTREADGSLNGVPLVQRLDGGVVLLELAPIIFPMTLKDGATGETLIAALNLVAGAEALIIDLRRNRGGSPDTVAFICSYLLDESTHLNTNYWRDGDTYAQSWTLPYVPGPRFGGSKPLYVLTSGTTFSGAEELSYDLQQLGRAVVVGERSRGGAHPREGYTVHPHLEATIPTGRSVNPVSGTDWEGVGVQPDIEVPATEALDRAHHEALAALAAASAAAVSATATAAASAAAAVSA</sequence>
<dbReference type="CDD" id="cd07563">
    <property type="entry name" value="Peptidase_S41_IRBP"/>
    <property type="match status" value="1"/>
</dbReference>
<dbReference type="SUPFAM" id="SSF52096">
    <property type="entry name" value="ClpP/crotonase"/>
    <property type="match status" value="1"/>
</dbReference>
<dbReference type="RefSeq" id="WP_380565933.1">
    <property type="nucleotide sequence ID" value="NZ_JBEUKS010000006.1"/>
</dbReference>
<gene>
    <name evidence="2" type="ORF">ABUW04_19500</name>
</gene>
<dbReference type="Pfam" id="PF03572">
    <property type="entry name" value="Peptidase_S41"/>
    <property type="match status" value="1"/>
</dbReference>
<dbReference type="Gene3D" id="3.30.750.44">
    <property type="match status" value="1"/>
</dbReference>
<feature type="domain" description="Tail specific protease" evidence="1">
    <location>
        <begin position="83"/>
        <end position="285"/>
    </location>
</feature>
<dbReference type="Pfam" id="PF11918">
    <property type="entry name" value="Peptidase_S41_N"/>
    <property type="match status" value="1"/>
</dbReference>
<dbReference type="SMART" id="SM00245">
    <property type="entry name" value="TSPc"/>
    <property type="match status" value="1"/>
</dbReference>
<dbReference type="PANTHER" id="PTHR11261">
    <property type="entry name" value="INTERPHOTORECEPTOR RETINOID-BINDING PROTEIN"/>
    <property type="match status" value="1"/>
</dbReference>
<evidence type="ECO:0000313" key="3">
    <source>
        <dbReference type="Proteomes" id="UP001592581"/>
    </source>
</evidence>
<dbReference type="InterPro" id="IPR029045">
    <property type="entry name" value="ClpP/crotonase-like_dom_sf"/>
</dbReference>
<accession>A0ABV6XQ98</accession>
<dbReference type="InterPro" id="IPR005151">
    <property type="entry name" value="Tail-specific_protease"/>
</dbReference>
<keyword evidence="3" id="KW-1185">Reference proteome</keyword>
<comment type="caution">
    <text evidence="2">The sequence shown here is derived from an EMBL/GenBank/DDBJ whole genome shotgun (WGS) entry which is preliminary data.</text>
</comment>
<name>A0ABV6XQ98_9ACTN</name>
<dbReference type="Proteomes" id="UP001592581">
    <property type="component" value="Unassembled WGS sequence"/>
</dbReference>
<organism evidence="2 3">
    <name type="scientific">Streptacidiphilus jeojiensis</name>
    <dbReference type="NCBI Taxonomy" id="3229225"/>
    <lineage>
        <taxon>Bacteria</taxon>
        <taxon>Bacillati</taxon>
        <taxon>Actinomycetota</taxon>
        <taxon>Actinomycetes</taxon>
        <taxon>Kitasatosporales</taxon>
        <taxon>Streptomycetaceae</taxon>
        <taxon>Streptacidiphilus</taxon>
    </lineage>
</organism>
<reference evidence="2 3" key="1">
    <citation type="submission" date="2024-06" db="EMBL/GenBank/DDBJ databases">
        <authorList>
            <person name="Lee S.D."/>
        </authorList>
    </citation>
    <scope>NUCLEOTIDE SEQUENCE [LARGE SCALE GENOMIC DNA]</scope>
    <source>
        <strain evidence="2 3">N1-10</strain>
    </source>
</reference>
<dbReference type="Gene3D" id="3.90.226.10">
    <property type="entry name" value="2-enoyl-CoA Hydratase, Chain A, domain 1"/>
    <property type="match status" value="1"/>
</dbReference>
<protein>
    <submittedName>
        <fullName evidence="2">S41 family peptidase</fullName>
    </submittedName>
</protein>